<reference evidence="8" key="1">
    <citation type="submission" date="2022-10" db="EMBL/GenBank/DDBJ databases">
        <title>Novel sulphate-reducing endosymbionts in the free-living metamonad Anaeramoeba.</title>
        <authorList>
            <person name="Jerlstrom-Hultqvist J."/>
            <person name="Cepicka I."/>
            <person name="Gallot-Lavallee L."/>
            <person name="Salas-Leiva D."/>
            <person name="Curtis B.A."/>
            <person name="Zahonova K."/>
            <person name="Pipaliya S."/>
            <person name="Dacks J."/>
            <person name="Roger A.J."/>
        </authorList>
    </citation>
    <scope>NUCLEOTIDE SEQUENCE</scope>
    <source>
        <strain evidence="8">BMAN</strain>
    </source>
</reference>
<dbReference type="InterPro" id="IPR023578">
    <property type="entry name" value="Ras_GEF_dom_sf"/>
</dbReference>
<keyword evidence="3" id="KW-0175">Coiled coil</keyword>
<organism evidence="8 9">
    <name type="scientific">Anaeramoeba ignava</name>
    <name type="common">Anaerobic marine amoeba</name>
    <dbReference type="NCBI Taxonomy" id="1746090"/>
    <lineage>
        <taxon>Eukaryota</taxon>
        <taxon>Metamonada</taxon>
        <taxon>Anaeramoebidae</taxon>
        <taxon>Anaeramoeba</taxon>
    </lineage>
</organism>
<dbReference type="GO" id="GO:0005886">
    <property type="term" value="C:plasma membrane"/>
    <property type="evidence" value="ECO:0007669"/>
    <property type="project" value="TreeGrafter"/>
</dbReference>
<dbReference type="Pfam" id="PF01302">
    <property type="entry name" value="CAP_GLY"/>
    <property type="match status" value="1"/>
</dbReference>
<keyword evidence="1 2" id="KW-0344">Guanine-nucleotide releasing factor</keyword>
<dbReference type="GO" id="GO:0005085">
    <property type="term" value="F:guanyl-nucleotide exchange factor activity"/>
    <property type="evidence" value="ECO:0007669"/>
    <property type="project" value="UniProtKB-KW"/>
</dbReference>
<evidence type="ECO:0000313" key="9">
    <source>
        <dbReference type="Proteomes" id="UP001149090"/>
    </source>
</evidence>
<evidence type="ECO:0000256" key="3">
    <source>
        <dbReference type="SAM" id="Coils"/>
    </source>
</evidence>
<feature type="compositionally biased region" description="Polar residues" evidence="4">
    <location>
        <begin position="879"/>
        <end position="889"/>
    </location>
</feature>
<dbReference type="CDD" id="cd06224">
    <property type="entry name" value="REM"/>
    <property type="match status" value="1"/>
</dbReference>
<comment type="caution">
    <text evidence="8">The sequence shown here is derived from an EMBL/GenBank/DDBJ whole genome shotgun (WGS) entry which is preliminary data.</text>
</comment>
<dbReference type="InterPro" id="IPR000651">
    <property type="entry name" value="Ras-like_Gua-exchang_fac_N"/>
</dbReference>
<dbReference type="SMART" id="SM00229">
    <property type="entry name" value="RasGEFN"/>
    <property type="match status" value="1"/>
</dbReference>
<dbReference type="AlphaFoldDB" id="A0A9Q0LDG2"/>
<dbReference type="Pfam" id="PF00618">
    <property type="entry name" value="RasGEF_N"/>
    <property type="match status" value="1"/>
</dbReference>
<feature type="domain" description="CAP-Gly" evidence="7">
    <location>
        <begin position="24"/>
        <end position="66"/>
    </location>
</feature>
<dbReference type="SUPFAM" id="SSF48366">
    <property type="entry name" value="Ras GEF"/>
    <property type="match status" value="1"/>
</dbReference>
<dbReference type="GO" id="GO:0007265">
    <property type="term" value="P:Ras protein signal transduction"/>
    <property type="evidence" value="ECO:0007669"/>
    <property type="project" value="TreeGrafter"/>
</dbReference>
<dbReference type="InterPro" id="IPR036964">
    <property type="entry name" value="RASGEF_cat_dom_sf"/>
</dbReference>
<dbReference type="InterPro" id="IPR008937">
    <property type="entry name" value="Ras-like_GEF"/>
</dbReference>
<feature type="compositionally biased region" description="Low complexity" evidence="4">
    <location>
        <begin position="897"/>
        <end position="910"/>
    </location>
</feature>
<dbReference type="SUPFAM" id="SSF74924">
    <property type="entry name" value="Cap-Gly domain"/>
    <property type="match status" value="1"/>
</dbReference>
<dbReference type="CDD" id="cd00155">
    <property type="entry name" value="RasGEF"/>
    <property type="match status" value="1"/>
</dbReference>
<dbReference type="SMART" id="SM01052">
    <property type="entry name" value="CAP_GLY"/>
    <property type="match status" value="1"/>
</dbReference>
<dbReference type="PROSITE" id="PS50245">
    <property type="entry name" value="CAP_GLY_2"/>
    <property type="match status" value="1"/>
</dbReference>
<keyword evidence="9" id="KW-1185">Reference proteome</keyword>
<dbReference type="Proteomes" id="UP001149090">
    <property type="component" value="Unassembled WGS sequence"/>
</dbReference>
<feature type="region of interest" description="Disordered" evidence="4">
    <location>
        <begin position="873"/>
        <end position="910"/>
    </location>
</feature>
<dbReference type="PANTHER" id="PTHR23113">
    <property type="entry name" value="GUANINE NUCLEOTIDE EXCHANGE FACTOR"/>
    <property type="match status" value="1"/>
</dbReference>
<protein>
    <submittedName>
        <fullName evidence="8">Guanine nucleotide exchange factor</fullName>
    </submittedName>
</protein>
<dbReference type="OrthoDB" id="2130750at2759"/>
<dbReference type="OMA" id="YDNAHIN"/>
<evidence type="ECO:0000259" key="5">
    <source>
        <dbReference type="PROSITE" id="PS50009"/>
    </source>
</evidence>
<name>A0A9Q0LDG2_ANAIG</name>
<evidence type="ECO:0000256" key="1">
    <source>
        <dbReference type="ARBA" id="ARBA00022658"/>
    </source>
</evidence>
<feature type="domain" description="Ras-GEF" evidence="5">
    <location>
        <begin position="642"/>
        <end position="873"/>
    </location>
</feature>
<dbReference type="InterPro" id="IPR000938">
    <property type="entry name" value="CAP-Gly_domain"/>
</dbReference>
<evidence type="ECO:0000259" key="7">
    <source>
        <dbReference type="PROSITE" id="PS50245"/>
    </source>
</evidence>
<dbReference type="Gene3D" id="1.10.840.10">
    <property type="entry name" value="Ras guanine-nucleotide exchange factors catalytic domain"/>
    <property type="match status" value="1"/>
</dbReference>
<accession>A0A9Q0LDG2</accession>
<dbReference type="InterPro" id="IPR001895">
    <property type="entry name" value="RASGEF_cat_dom"/>
</dbReference>
<dbReference type="PANTHER" id="PTHR23113:SF366">
    <property type="entry name" value="RAS GUANINE NUCLEOTIDE EXCHANGE FACTOR R"/>
    <property type="match status" value="1"/>
</dbReference>
<feature type="domain" description="N-terminal Ras-GEF" evidence="6">
    <location>
        <begin position="478"/>
        <end position="604"/>
    </location>
</feature>
<dbReference type="SMART" id="SM00147">
    <property type="entry name" value="RasGEF"/>
    <property type="match status" value="1"/>
</dbReference>
<evidence type="ECO:0000259" key="6">
    <source>
        <dbReference type="PROSITE" id="PS50212"/>
    </source>
</evidence>
<evidence type="ECO:0000256" key="2">
    <source>
        <dbReference type="PROSITE-ProRule" id="PRU00168"/>
    </source>
</evidence>
<feature type="coiled-coil region" evidence="3">
    <location>
        <begin position="142"/>
        <end position="223"/>
    </location>
</feature>
<gene>
    <name evidence="8" type="ORF">M0811_11035</name>
</gene>
<proteinExistence type="predicted"/>
<dbReference type="EMBL" id="JAPDFW010000096">
    <property type="protein sequence ID" value="KAJ5070369.1"/>
    <property type="molecule type" value="Genomic_DNA"/>
</dbReference>
<evidence type="ECO:0000313" key="8">
    <source>
        <dbReference type="EMBL" id="KAJ5070369.1"/>
    </source>
</evidence>
<dbReference type="InterPro" id="IPR036859">
    <property type="entry name" value="CAP-Gly_dom_sf"/>
</dbReference>
<dbReference type="Gene3D" id="1.20.870.10">
    <property type="entry name" value="Son of sevenless (SoS) protein Chain: S domain 1"/>
    <property type="match status" value="1"/>
</dbReference>
<dbReference type="Pfam" id="PF00617">
    <property type="entry name" value="RasGEF"/>
    <property type="match status" value="1"/>
</dbReference>
<sequence length="910" mass="106736">MSFDIRIGEKCKFEDFYCTVRYIGETQFAPGTWVGIELMTPTGKCDGSVESIPYFSCKPKHGMFVRKSQLQPLNEDITDMTHSNFLTISDSRLRDALHIHTSLLEHLSYQNDLLNDKIQKYKEFINSQAQVNQDSIVNEDEMENLQKDVPKIKEELIRKRSQVESLKFQFSKLQKNLDEKLNIYKEKTEQEMNNQLLSFQKKLEIFHNRRIELEKENEKLRQELGTHYGSLLKENELFKQRNIKLENRIQHLGRSRRKLLCYFDTFEEKQDESQFVTKLTELKKKLKQINNVIELNEGKEKPIQFNESLPPQEQTNRALWVAKIFQKYPQILFIREKLRNIFGKISFSRYIYSETEESPEIFTKEIIDKLIIQHYLHSSRSDIAQLLTEQTGIDVQKESESAESQLIYLLRLGIINIERLWDKRIDEGTRYKQEGDNFIFESIIANDFSIWNEPSDNPENLMIDEELSQKLGDYSRNFLNVVIGANINKLIERLTFENEIDPNYIEAFLMTYRTFTTPVMLLFKLIQRYTIPTNIIESNPKEWLTKKATIQQRVCSVLLLWVRNYFLDFDAKLISQLQSFITNHISRDHPKVAKTIEQEIKRKQTHGINEQEEEQNISDKEATKPIVPKNIFSRDLKLSDINEEEFARQLTLYTFSIFKNIQPIELVTQAWSKPKLHHLAPNVKLATQKFNELCFYIASTVMEPAKPKHRAKEMIRFIKIGAYLLQFRNFNCLMALVAALTLPAVKRLALTKAEVPVNYWKVFETMEKLTSSIDSYKQYKNTIKKTDPPCIPYLGLYLTDITFISDGKPNNINGLIHFAKRKALYNIVLEIQKFQKSTFKFQTVEQICNLFRQPLPAKSPEQLYADSLIKEPRKKSHKVFSSVSQPSELSSKKSHKVFSSVSQPSESSIK</sequence>
<evidence type="ECO:0000256" key="4">
    <source>
        <dbReference type="SAM" id="MobiDB-lite"/>
    </source>
</evidence>
<dbReference type="PROSITE" id="PS50009">
    <property type="entry name" value="RASGEF_CAT"/>
    <property type="match status" value="1"/>
</dbReference>
<dbReference type="Gene3D" id="2.30.30.190">
    <property type="entry name" value="CAP Gly-rich-like domain"/>
    <property type="match status" value="1"/>
</dbReference>
<dbReference type="PROSITE" id="PS50212">
    <property type="entry name" value="RASGEF_NTER"/>
    <property type="match status" value="1"/>
</dbReference>